<dbReference type="CDD" id="cd00211">
    <property type="entry name" value="PTS_IIA_fru"/>
    <property type="match status" value="1"/>
</dbReference>
<organism evidence="8 9">
    <name type="scientific">Niallia circulans</name>
    <name type="common">Bacillus circulans</name>
    <dbReference type="NCBI Taxonomy" id="1397"/>
    <lineage>
        <taxon>Bacteria</taxon>
        <taxon>Bacillati</taxon>
        <taxon>Bacillota</taxon>
        <taxon>Bacilli</taxon>
        <taxon>Bacillales</taxon>
        <taxon>Bacillaceae</taxon>
        <taxon>Niallia</taxon>
    </lineage>
</organism>
<dbReference type="PROSITE" id="PS51094">
    <property type="entry name" value="PTS_EIIA_TYPE_2"/>
    <property type="match status" value="1"/>
</dbReference>
<dbReference type="GO" id="GO:0008982">
    <property type="term" value="F:protein-N(PI)-phosphohistidine-sugar phosphotransferase activity"/>
    <property type="evidence" value="ECO:0007669"/>
    <property type="project" value="InterPro"/>
</dbReference>
<keyword evidence="5" id="KW-0808">Transferase</keyword>
<comment type="caution">
    <text evidence="8">The sequence shown here is derived from an EMBL/GenBank/DDBJ whole genome shotgun (WGS) entry which is preliminary data.</text>
</comment>
<evidence type="ECO:0000256" key="3">
    <source>
        <dbReference type="ARBA" id="ARBA00022553"/>
    </source>
</evidence>
<dbReference type="InterPro" id="IPR004715">
    <property type="entry name" value="PTS_IIA_fruc"/>
</dbReference>
<evidence type="ECO:0000256" key="5">
    <source>
        <dbReference type="ARBA" id="ARBA00022679"/>
    </source>
</evidence>
<sequence length="154" mass="17091">MDISSMIDTNCILFDSTIQLKKDLFSRLATILEKSGYISSKKRFIKDLEKREKESPTGMEDGFGIPHAKSKTVKSPVIVFAHTGKIVDYIALDGSQVDCVFMLAVPEKASDIHLDILSYLARQLMNDDFKLELKQASNASDIQSLLMNKGGSSL</sequence>
<keyword evidence="4 8" id="KW-0762">Sugar transport</keyword>
<evidence type="ECO:0000256" key="4">
    <source>
        <dbReference type="ARBA" id="ARBA00022597"/>
    </source>
</evidence>
<dbReference type="PANTHER" id="PTHR47738">
    <property type="entry name" value="PTS SYSTEM FRUCTOSE-LIKE EIIA COMPONENT-RELATED"/>
    <property type="match status" value="1"/>
</dbReference>
<dbReference type="SUPFAM" id="SSF55804">
    <property type="entry name" value="Phoshotransferase/anion transport protein"/>
    <property type="match status" value="1"/>
</dbReference>
<protein>
    <submittedName>
        <fullName evidence="8">PTS sugar transporter subunit IIA</fullName>
    </submittedName>
</protein>
<dbReference type="Gene3D" id="3.40.930.10">
    <property type="entry name" value="Mannitol-specific EII, Chain A"/>
    <property type="match status" value="1"/>
</dbReference>
<evidence type="ECO:0000313" key="8">
    <source>
        <dbReference type="EMBL" id="PAD80766.1"/>
    </source>
</evidence>
<dbReference type="RefSeq" id="WP_061799987.1">
    <property type="nucleotide sequence ID" value="NZ_CP026040.1"/>
</dbReference>
<keyword evidence="3" id="KW-0597">Phosphoprotein</keyword>
<gene>
    <name evidence="8" type="ORF">CHH57_23350</name>
</gene>
<dbReference type="PANTHER" id="PTHR47738:SF2">
    <property type="entry name" value="PTS SYSTEM FRUCTOSE-LIKE EIIA COMPONENT"/>
    <property type="match status" value="1"/>
</dbReference>
<dbReference type="GO" id="GO:0009401">
    <property type="term" value="P:phosphoenolpyruvate-dependent sugar phosphotransferase system"/>
    <property type="evidence" value="ECO:0007669"/>
    <property type="project" value="UniProtKB-KW"/>
</dbReference>
<dbReference type="GO" id="GO:0016020">
    <property type="term" value="C:membrane"/>
    <property type="evidence" value="ECO:0007669"/>
    <property type="project" value="InterPro"/>
</dbReference>
<name>A0AA91YYX0_NIACI</name>
<evidence type="ECO:0000259" key="7">
    <source>
        <dbReference type="PROSITE" id="PS51094"/>
    </source>
</evidence>
<dbReference type="AlphaFoldDB" id="A0AA91YYX0"/>
<dbReference type="Pfam" id="PF00359">
    <property type="entry name" value="PTS_EIIA_2"/>
    <property type="match status" value="1"/>
</dbReference>
<evidence type="ECO:0000256" key="2">
    <source>
        <dbReference type="ARBA" id="ARBA00022448"/>
    </source>
</evidence>
<dbReference type="GO" id="GO:0005737">
    <property type="term" value="C:cytoplasm"/>
    <property type="evidence" value="ECO:0007669"/>
    <property type="project" value="UniProtKB-SubCell"/>
</dbReference>
<accession>A0AA91YYX0</accession>
<evidence type="ECO:0000256" key="6">
    <source>
        <dbReference type="ARBA" id="ARBA00022683"/>
    </source>
</evidence>
<reference evidence="8 9" key="1">
    <citation type="submission" date="2017-07" db="EMBL/GenBank/DDBJ databases">
        <title>Isolation and whole genome analysis of endospore-forming bacteria from heroin.</title>
        <authorList>
            <person name="Kalinowski J."/>
            <person name="Ahrens B."/>
            <person name="Al-Dilaimi A."/>
            <person name="Winkler A."/>
            <person name="Wibberg D."/>
            <person name="Schleenbecker U."/>
            <person name="Ruckert C."/>
            <person name="Wolfel R."/>
            <person name="Grass G."/>
        </authorList>
    </citation>
    <scope>NUCLEOTIDE SEQUENCE [LARGE SCALE GENOMIC DNA]</scope>
    <source>
        <strain evidence="8 9">7521-2</strain>
    </source>
</reference>
<dbReference type="Proteomes" id="UP000216961">
    <property type="component" value="Unassembled WGS sequence"/>
</dbReference>
<evidence type="ECO:0000256" key="1">
    <source>
        <dbReference type="ARBA" id="ARBA00004496"/>
    </source>
</evidence>
<dbReference type="InterPro" id="IPR016152">
    <property type="entry name" value="PTrfase/Anion_transptr"/>
</dbReference>
<proteinExistence type="predicted"/>
<dbReference type="GeneID" id="56348232"/>
<dbReference type="FunFam" id="3.40.930.10:FF:000009">
    <property type="entry name" value="PTS system, fructose specific IIABC component"/>
    <property type="match status" value="1"/>
</dbReference>
<evidence type="ECO:0000313" key="9">
    <source>
        <dbReference type="Proteomes" id="UP000216961"/>
    </source>
</evidence>
<dbReference type="NCBIfam" id="TIGR00848">
    <property type="entry name" value="fruA"/>
    <property type="match status" value="1"/>
</dbReference>
<comment type="subcellular location">
    <subcellularLocation>
        <location evidence="1">Cytoplasm</location>
    </subcellularLocation>
</comment>
<dbReference type="InterPro" id="IPR002178">
    <property type="entry name" value="PTS_EIIA_type-2_dom"/>
</dbReference>
<dbReference type="InterPro" id="IPR051541">
    <property type="entry name" value="PTS_SugarTrans_NitroReg"/>
</dbReference>
<keyword evidence="6" id="KW-0598">Phosphotransferase system</keyword>
<feature type="domain" description="PTS EIIA type-2" evidence="7">
    <location>
        <begin position="5"/>
        <end position="149"/>
    </location>
</feature>
<dbReference type="EMBL" id="NPBQ01000141">
    <property type="protein sequence ID" value="PAD80766.1"/>
    <property type="molecule type" value="Genomic_DNA"/>
</dbReference>
<keyword evidence="2" id="KW-0813">Transport</keyword>